<evidence type="ECO:0000313" key="2">
    <source>
        <dbReference type="Proteomes" id="UP001549320"/>
    </source>
</evidence>
<name>A0ABV2QFB9_9BURK</name>
<accession>A0ABV2QFB9</accession>
<dbReference type="Proteomes" id="UP001549320">
    <property type="component" value="Unassembled WGS sequence"/>
</dbReference>
<protein>
    <submittedName>
        <fullName evidence="1">Uncharacterized protein</fullName>
    </submittedName>
</protein>
<evidence type="ECO:0000313" key="1">
    <source>
        <dbReference type="EMBL" id="MET4579237.1"/>
    </source>
</evidence>
<gene>
    <name evidence="1" type="ORF">ABIE13_004360</name>
</gene>
<keyword evidence="2" id="KW-1185">Reference proteome</keyword>
<proteinExistence type="predicted"/>
<comment type="caution">
    <text evidence="1">The sequence shown here is derived from an EMBL/GenBank/DDBJ whole genome shotgun (WGS) entry which is preliminary data.</text>
</comment>
<sequence length="34" mass="3594">MKRSVMVDLVIAAGGIYSAQSDVAAQRILCSVKL</sequence>
<dbReference type="EMBL" id="JBEPSH010000008">
    <property type="protein sequence ID" value="MET4579237.1"/>
    <property type="molecule type" value="Genomic_DNA"/>
</dbReference>
<reference evidence="1 2" key="1">
    <citation type="submission" date="2024-06" db="EMBL/GenBank/DDBJ databases">
        <title>Sorghum-associated microbial communities from plants grown in Nebraska, USA.</title>
        <authorList>
            <person name="Schachtman D."/>
        </authorList>
    </citation>
    <scope>NUCLEOTIDE SEQUENCE [LARGE SCALE GENOMIC DNA]</scope>
    <source>
        <strain evidence="1 2">2709</strain>
    </source>
</reference>
<organism evidence="1 2">
    <name type="scientific">Ottowia thiooxydans</name>
    <dbReference type="NCBI Taxonomy" id="219182"/>
    <lineage>
        <taxon>Bacteria</taxon>
        <taxon>Pseudomonadati</taxon>
        <taxon>Pseudomonadota</taxon>
        <taxon>Betaproteobacteria</taxon>
        <taxon>Burkholderiales</taxon>
        <taxon>Comamonadaceae</taxon>
        <taxon>Ottowia</taxon>
    </lineage>
</organism>